<dbReference type="EMBL" id="AP023367">
    <property type="protein sequence ID" value="BCJ96862.1"/>
    <property type="molecule type" value="Genomic_DNA"/>
</dbReference>
<evidence type="ECO:0000313" key="2">
    <source>
        <dbReference type="Proteomes" id="UP000515561"/>
    </source>
</evidence>
<proteinExistence type="predicted"/>
<protein>
    <submittedName>
        <fullName evidence="1">Uncharacterized protein</fullName>
    </submittedName>
</protein>
<name>A0A6S6RCA7_9FIRM</name>
<organism evidence="1 2">
    <name type="scientific">Anaerocolumna cellulosilytica</name>
    <dbReference type="NCBI Taxonomy" id="433286"/>
    <lineage>
        <taxon>Bacteria</taxon>
        <taxon>Bacillati</taxon>
        <taxon>Bacillota</taxon>
        <taxon>Clostridia</taxon>
        <taxon>Lachnospirales</taxon>
        <taxon>Lachnospiraceae</taxon>
        <taxon>Anaerocolumna</taxon>
    </lineage>
</organism>
<dbReference type="KEGG" id="acel:acsn021_44310"/>
<keyword evidence="2" id="KW-1185">Reference proteome</keyword>
<reference evidence="1 2" key="1">
    <citation type="journal article" date="2016" name="Int. J. Syst. Evol. Microbiol.">
        <title>Descriptions of Anaerotaenia torta gen. nov., sp. nov. and Anaerocolumna cellulosilytica gen. nov., sp. nov. isolated from a methanogenic reactor of cattle waste.</title>
        <authorList>
            <person name="Uek A."/>
            <person name="Ohtaki Y."/>
            <person name="Kaku N."/>
            <person name="Ueki K."/>
        </authorList>
    </citation>
    <scope>NUCLEOTIDE SEQUENCE [LARGE SCALE GENOMIC DNA]</scope>
    <source>
        <strain evidence="1 2">SN021</strain>
    </source>
</reference>
<dbReference type="AlphaFoldDB" id="A0A6S6RCA7"/>
<accession>A0A6S6RCA7</accession>
<evidence type="ECO:0000313" key="1">
    <source>
        <dbReference type="EMBL" id="BCJ96862.1"/>
    </source>
</evidence>
<dbReference type="RefSeq" id="WP_184092761.1">
    <property type="nucleotide sequence ID" value="NZ_AP023367.1"/>
</dbReference>
<dbReference type="Proteomes" id="UP000515561">
    <property type="component" value="Chromosome"/>
</dbReference>
<gene>
    <name evidence="1" type="ORF">acsn021_44310</name>
</gene>
<sequence length="286" mass="33855">MKITIEKDKYGDVLRHLVQDIDYIRETIYKYNCQGDMTSRETYNEDGVLLDSNTIYNEYDNVGNLSYKKDTFLIYDGISKNIIRTHVSEYVYDNIYDDNRLLIEVTSSYLSPVVHDDLKKTSNQLDKIVSYKEKFYYHNNLLVKKEHIDNQMNRKPVYISTFKYGNTNKITEEQVCLENGVLSHYVLYKYIDNNRYCKTIIGPSRTHHGWKIDSLNDDTCVISFKEKCCIIELMEDIITYILTTYPMVREFIVSLNDAEDYTYNELIQKKLSEYQDVHNVKISLIP</sequence>